<dbReference type="SUPFAM" id="SSF51735">
    <property type="entry name" value="NAD(P)-binding Rossmann-fold domains"/>
    <property type="match status" value="1"/>
</dbReference>
<dbReference type="RefSeq" id="XP_064709791.1">
    <property type="nucleotide sequence ID" value="XM_064853392.1"/>
</dbReference>
<organism evidence="4 5">
    <name type="scientific">Exophiala bonariae</name>
    <dbReference type="NCBI Taxonomy" id="1690606"/>
    <lineage>
        <taxon>Eukaryota</taxon>
        <taxon>Fungi</taxon>
        <taxon>Dikarya</taxon>
        <taxon>Ascomycota</taxon>
        <taxon>Pezizomycotina</taxon>
        <taxon>Eurotiomycetes</taxon>
        <taxon>Chaetothyriomycetidae</taxon>
        <taxon>Chaetothyriales</taxon>
        <taxon>Herpotrichiellaceae</taxon>
        <taxon>Exophiala</taxon>
    </lineage>
</organism>
<keyword evidence="2" id="KW-0560">Oxidoreductase</keyword>
<dbReference type="AlphaFoldDB" id="A0AAV9NN38"/>
<evidence type="ECO:0000256" key="2">
    <source>
        <dbReference type="ARBA" id="ARBA00023002"/>
    </source>
</evidence>
<keyword evidence="5" id="KW-1185">Reference proteome</keyword>
<dbReference type="InterPro" id="IPR051609">
    <property type="entry name" value="NmrA/Isoflavone_reductase-like"/>
</dbReference>
<dbReference type="PANTHER" id="PTHR47706">
    <property type="entry name" value="NMRA-LIKE FAMILY PROTEIN"/>
    <property type="match status" value="1"/>
</dbReference>
<keyword evidence="1" id="KW-0521">NADP</keyword>
<dbReference type="InterPro" id="IPR036291">
    <property type="entry name" value="NAD(P)-bd_dom_sf"/>
</dbReference>
<evidence type="ECO:0000313" key="5">
    <source>
        <dbReference type="Proteomes" id="UP001358417"/>
    </source>
</evidence>
<reference evidence="4 5" key="1">
    <citation type="submission" date="2023-08" db="EMBL/GenBank/DDBJ databases">
        <title>Black Yeasts Isolated from many extreme environments.</title>
        <authorList>
            <person name="Coleine C."/>
            <person name="Stajich J.E."/>
            <person name="Selbmann L."/>
        </authorList>
    </citation>
    <scope>NUCLEOTIDE SEQUENCE [LARGE SCALE GENOMIC DNA]</scope>
    <source>
        <strain evidence="4 5">CCFEE 5792</strain>
    </source>
</reference>
<dbReference type="Proteomes" id="UP001358417">
    <property type="component" value="Unassembled WGS sequence"/>
</dbReference>
<feature type="domain" description="NmrA-like" evidence="3">
    <location>
        <begin position="9"/>
        <end position="133"/>
    </location>
</feature>
<dbReference type="Pfam" id="PF05368">
    <property type="entry name" value="NmrA"/>
    <property type="match status" value="1"/>
</dbReference>
<evidence type="ECO:0000313" key="4">
    <source>
        <dbReference type="EMBL" id="KAK5059970.1"/>
    </source>
</evidence>
<dbReference type="GO" id="GO:0016491">
    <property type="term" value="F:oxidoreductase activity"/>
    <property type="evidence" value="ECO:0007669"/>
    <property type="project" value="UniProtKB-KW"/>
</dbReference>
<gene>
    <name evidence="4" type="ORF">LTR84_009853</name>
</gene>
<dbReference type="GeneID" id="89978011"/>
<evidence type="ECO:0000256" key="1">
    <source>
        <dbReference type="ARBA" id="ARBA00022857"/>
    </source>
</evidence>
<dbReference type="Gene3D" id="3.40.50.720">
    <property type="entry name" value="NAD(P)-binding Rossmann-like Domain"/>
    <property type="match status" value="1"/>
</dbReference>
<accession>A0AAV9NN38</accession>
<dbReference type="InterPro" id="IPR008030">
    <property type="entry name" value="NmrA-like"/>
</dbReference>
<proteinExistence type="predicted"/>
<evidence type="ECO:0000259" key="3">
    <source>
        <dbReference type="Pfam" id="PF05368"/>
    </source>
</evidence>
<protein>
    <recommendedName>
        <fullName evidence="3">NmrA-like domain-containing protein</fullName>
    </recommendedName>
</protein>
<sequence>MERVYRRPVIAIAGATGDLGSHLVKAFLAADVISQLSGLILLSRRHTPLTETWKAKGAQVRIVDEAGDIGELVDALEGVDILINAISSAGARLRDNMIRALPKTKTTLYFPSEFGVDYTTHNFGIPEWDDKKEHFELMAKTLMGSRVQFCRLFIGLFLHKGIGPWFGFHTSKDVYQVYGSLDQSVSYTDLGDVARVIQILTDEALAGHMVPTSLRIAGSHSSIRETAKAMEEAGAGTIELRSADLDRFKIKALARPYAQRDAVVFLRFLMADGRIDLRPEHEGGMGNDNELVNPGQKHFRWKTIDDLARDTRGRPNADA</sequence>
<name>A0AAV9NN38_9EURO</name>
<dbReference type="Gene3D" id="3.90.25.10">
    <property type="entry name" value="UDP-galactose 4-epimerase, domain 1"/>
    <property type="match status" value="1"/>
</dbReference>
<dbReference type="EMBL" id="JAVRRD010000004">
    <property type="protein sequence ID" value="KAK5059970.1"/>
    <property type="molecule type" value="Genomic_DNA"/>
</dbReference>
<dbReference type="PANTHER" id="PTHR47706:SF9">
    <property type="entry name" value="NMRA-LIKE DOMAIN-CONTAINING PROTEIN-RELATED"/>
    <property type="match status" value="1"/>
</dbReference>
<comment type="caution">
    <text evidence="4">The sequence shown here is derived from an EMBL/GenBank/DDBJ whole genome shotgun (WGS) entry which is preliminary data.</text>
</comment>